<keyword evidence="1" id="KW-1133">Transmembrane helix</keyword>
<dbReference type="EMBL" id="VIFM01000012">
    <property type="protein sequence ID" value="TQF17121.1"/>
    <property type="molecule type" value="Genomic_DNA"/>
</dbReference>
<keyword evidence="3" id="KW-1185">Reference proteome</keyword>
<accession>A0A540X762</accession>
<protein>
    <submittedName>
        <fullName evidence="2">Uncharacterized protein</fullName>
    </submittedName>
</protein>
<organism evidence="2 3">
    <name type="scientific">Myxococcus llanfairpwllgwyngyllgogerychwyrndrobwllllantysiliogogogochensis</name>
    <dbReference type="NCBI Taxonomy" id="2590453"/>
    <lineage>
        <taxon>Bacteria</taxon>
        <taxon>Pseudomonadati</taxon>
        <taxon>Myxococcota</taxon>
        <taxon>Myxococcia</taxon>
        <taxon>Myxococcales</taxon>
        <taxon>Cystobacterineae</taxon>
        <taxon>Myxococcaceae</taxon>
        <taxon>Myxococcus</taxon>
    </lineage>
</organism>
<evidence type="ECO:0000313" key="2">
    <source>
        <dbReference type="EMBL" id="TQF17121.1"/>
    </source>
</evidence>
<dbReference type="Proteomes" id="UP000315369">
    <property type="component" value="Unassembled WGS sequence"/>
</dbReference>
<comment type="caution">
    <text evidence="2">The sequence shown here is derived from an EMBL/GenBank/DDBJ whole genome shotgun (WGS) entry which is preliminary data.</text>
</comment>
<keyword evidence="1" id="KW-0472">Membrane</keyword>
<feature type="transmembrane region" description="Helical" evidence="1">
    <location>
        <begin position="18"/>
        <end position="38"/>
    </location>
</feature>
<reference evidence="2 3" key="1">
    <citation type="submission" date="2019-06" db="EMBL/GenBank/DDBJ databases">
        <authorList>
            <person name="Livingstone P."/>
            <person name="Whitworth D."/>
        </authorList>
    </citation>
    <scope>NUCLEOTIDE SEQUENCE [LARGE SCALE GENOMIC DNA]</scope>
    <source>
        <strain evidence="2 3">AM401</strain>
    </source>
</reference>
<name>A0A540X762_9BACT</name>
<proteinExistence type="predicted"/>
<evidence type="ECO:0000313" key="3">
    <source>
        <dbReference type="Proteomes" id="UP000315369"/>
    </source>
</evidence>
<dbReference type="OrthoDB" id="5383942at2"/>
<keyword evidence="1" id="KW-0812">Transmembrane</keyword>
<evidence type="ECO:0000256" key="1">
    <source>
        <dbReference type="SAM" id="Phobius"/>
    </source>
</evidence>
<sequence>MADTGRTGMLTGMTWTQIGIFASVFGVGLGVASVIGYVRWRHWTQQLQTWQDFANTRGWSFTATSGFMYSAGTLEMKGRHAGRAITVETEHRGFGRSFHIVTIIRHGLGDGFPREVTIRPETLGDTFLRLFGVKDEDVGDASLDNALDLRNVTPKARAFLLNAEMRRPLLNLAHVFETFSIESGVLTVEVIAVPRTTIELYGLLTPVRELADAVRGERGPTD</sequence>
<dbReference type="AlphaFoldDB" id="A0A540X762"/>
<gene>
    <name evidence="2" type="ORF">FJV41_04850</name>
</gene>